<evidence type="ECO:0000313" key="1">
    <source>
        <dbReference type="EMBL" id="MDT7832634.1"/>
    </source>
</evidence>
<dbReference type="InterPro" id="IPR011250">
    <property type="entry name" value="OMP/PagP_B-barrel"/>
</dbReference>
<comment type="caution">
    <text evidence="1">The sequence shown here is derived from an EMBL/GenBank/DDBJ whole genome shotgun (WGS) entry which is preliminary data.</text>
</comment>
<reference evidence="1 2" key="1">
    <citation type="submission" date="2023-09" db="EMBL/GenBank/DDBJ databases">
        <title>Novel taxa isolated from Blanes Bay.</title>
        <authorList>
            <person name="Rey-Velasco X."/>
            <person name="Lucena T."/>
        </authorList>
    </citation>
    <scope>NUCLEOTIDE SEQUENCE [LARGE SCALE GENOMIC DNA]</scope>
    <source>
        <strain evidence="1 2">S356</strain>
    </source>
</reference>
<dbReference type="Proteomes" id="UP001257277">
    <property type="component" value="Unassembled WGS sequence"/>
</dbReference>
<dbReference type="RefSeq" id="WP_349241892.1">
    <property type="nucleotide sequence ID" value="NZ_JAVTTO010000003.1"/>
</dbReference>
<gene>
    <name evidence="1" type="ORF">RQM59_09595</name>
</gene>
<organism evidence="1 2">
    <name type="scientific">Asprobacillus argus</name>
    <dbReference type="NCBI Taxonomy" id="3076534"/>
    <lineage>
        <taxon>Bacteria</taxon>
        <taxon>Pseudomonadati</taxon>
        <taxon>Bacteroidota</taxon>
        <taxon>Flavobacteriia</taxon>
        <taxon>Flavobacteriales</taxon>
        <taxon>Flavobacteriaceae</taxon>
        <taxon>Asprobacillus</taxon>
    </lineage>
</organism>
<accession>A0ABU3LFX2</accession>
<keyword evidence="2" id="KW-1185">Reference proteome</keyword>
<name>A0ABU3LFX2_9FLAO</name>
<protein>
    <recommendedName>
        <fullName evidence="3">Outer membrane protein beta-barrel domain-containing protein</fullName>
    </recommendedName>
</protein>
<dbReference type="EMBL" id="JAVTTO010000003">
    <property type="protein sequence ID" value="MDT7832634.1"/>
    <property type="molecule type" value="Genomic_DNA"/>
</dbReference>
<evidence type="ECO:0000313" key="2">
    <source>
        <dbReference type="Proteomes" id="UP001257277"/>
    </source>
</evidence>
<evidence type="ECO:0008006" key="3">
    <source>
        <dbReference type="Google" id="ProtNLM"/>
    </source>
</evidence>
<proteinExistence type="predicted"/>
<dbReference type="SUPFAM" id="SSF56925">
    <property type="entry name" value="OMPA-like"/>
    <property type="match status" value="1"/>
</dbReference>
<sequence>MKHILLAISLLFIVQSINSQEKKKGFTFFTGSFNLSLAINEDYTIEDDDQPLLVPTAIMIRTGFGYQFNRRIGVSFNVGYDYHYKYVITAIPTYISVKYNLWENDNDAFFAEYGQGKMWRPTPKYPDGNYYNFGLGWQMNTGSKWKPVLQFMYHRKKIAGFDNGNLDSVSLGIGFTFF</sequence>